<evidence type="ECO:0000256" key="7">
    <source>
        <dbReference type="ARBA" id="ARBA00023180"/>
    </source>
</evidence>
<comment type="caution">
    <text evidence="9">The sequence shown here is derived from an EMBL/GenBank/DDBJ whole genome shotgun (WGS) entry which is preliminary data.</text>
</comment>
<evidence type="ECO:0000256" key="2">
    <source>
        <dbReference type="ARBA" id="ARBA00022475"/>
    </source>
</evidence>
<dbReference type="EMBL" id="JASPKZ010007878">
    <property type="protein sequence ID" value="KAJ9581625.1"/>
    <property type="molecule type" value="Genomic_DNA"/>
</dbReference>
<feature type="transmembrane region" description="Helical" evidence="8">
    <location>
        <begin position="271"/>
        <end position="294"/>
    </location>
</feature>
<feature type="transmembrane region" description="Helical" evidence="8">
    <location>
        <begin position="88"/>
        <end position="109"/>
    </location>
</feature>
<evidence type="ECO:0000256" key="6">
    <source>
        <dbReference type="ARBA" id="ARBA00023170"/>
    </source>
</evidence>
<name>A0AAD7ZJR7_DIPPU</name>
<proteinExistence type="predicted"/>
<keyword evidence="4 8" id="KW-1133">Transmembrane helix</keyword>
<dbReference type="GO" id="GO:0005886">
    <property type="term" value="C:plasma membrane"/>
    <property type="evidence" value="ECO:0007669"/>
    <property type="project" value="UniProtKB-SubCell"/>
</dbReference>
<keyword evidence="3 8" id="KW-0812">Transmembrane</keyword>
<keyword evidence="2" id="KW-1003">Cell membrane</keyword>
<evidence type="ECO:0000313" key="10">
    <source>
        <dbReference type="Proteomes" id="UP001233999"/>
    </source>
</evidence>
<feature type="transmembrane region" description="Helical" evidence="8">
    <location>
        <begin position="32"/>
        <end position="51"/>
    </location>
</feature>
<keyword evidence="5 8" id="KW-0472">Membrane</keyword>
<keyword evidence="7" id="KW-0325">Glycoprotein</keyword>
<reference evidence="9" key="2">
    <citation type="submission" date="2023-05" db="EMBL/GenBank/DDBJ databases">
        <authorList>
            <person name="Fouks B."/>
        </authorList>
    </citation>
    <scope>NUCLEOTIDE SEQUENCE</scope>
    <source>
        <strain evidence="9">Stay&amp;Tobe</strain>
        <tissue evidence="9">Testes</tissue>
    </source>
</reference>
<evidence type="ECO:0008006" key="11">
    <source>
        <dbReference type="Google" id="ProtNLM"/>
    </source>
</evidence>
<protein>
    <recommendedName>
        <fullName evidence="11">Ionotropic glutamate receptor C-terminal domain-containing protein</fullName>
    </recommendedName>
</protein>
<dbReference type="Proteomes" id="UP001233999">
    <property type="component" value="Unassembled WGS sequence"/>
</dbReference>
<evidence type="ECO:0000256" key="5">
    <source>
        <dbReference type="ARBA" id="ARBA00023136"/>
    </source>
</evidence>
<evidence type="ECO:0000256" key="3">
    <source>
        <dbReference type="ARBA" id="ARBA00022692"/>
    </source>
</evidence>
<sequence>MSRYYTQKYIWIVPRAGSLPRWTYITHAFKSDLWLCIVLSAIIVSFTVKWFSYLTHIDTIKFLLNLWSVFLNVSINISHNIYLRVILLSWILLSISLTTVFQSFMTSFYTEPGKKHQINNIVELENSDLYLSVPISICEHSNILYNSNKSFFLLFLDNYRMIGFGLYNSNIATLTTEEVLLYYSRKHFKNISSLYKMVDGGVSIHRIYKLVPSSPLIPLVNQITTRLVEGGIVDKIVHDFLDPSGWTRGLTFGKSSSDFKSLTMFHMTSPFIYLFLGHIMSIFAFIAELLVFFII</sequence>
<accession>A0AAD7ZJR7</accession>
<evidence type="ECO:0000256" key="4">
    <source>
        <dbReference type="ARBA" id="ARBA00022989"/>
    </source>
</evidence>
<comment type="subcellular location">
    <subcellularLocation>
        <location evidence="1">Cell membrane</location>
        <topology evidence="1">Multi-pass membrane protein</topology>
    </subcellularLocation>
</comment>
<organism evidence="9 10">
    <name type="scientific">Diploptera punctata</name>
    <name type="common">Pacific beetle cockroach</name>
    <dbReference type="NCBI Taxonomy" id="6984"/>
    <lineage>
        <taxon>Eukaryota</taxon>
        <taxon>Metazoa</taxon>
        <taxon>Ecdysozoa</taxon>
        <taxon>Arthropoda</taxon>
        <taxon>Hexapoda</taxon>
        <taxon>Insecta</taxon>
        <taxon>Pterygota</taxon>
        <taxon>Neoptera</taxon>
        <taxon>Polyneoptera</taxon>
        <taxon>Dictyoptera</taxon>
        <taxon>Blattodea</taxon>
        <taxon>Blaberoidea</taxon>
        <taxon>Blaberidae</taxon>
        <taxon>Diplopterinae</taxon>
        <taxon>Diploptera</taxon>
    </lineage>
</organism>
<dbReference type="PANTHER" id="PTHR42643">
    <property type="entry name" value="IONOTROPIC RECEPTOR 20A-RELATED"/>
    <property type="match status" value="1"/>
</dbReference>
<keyword evidence="6" id="KW-0675">Receptor</keyword>
<evidence type="ECO:0000256" key="1">
    <source>
        <dbReference type="ARBA" id="ARBA00004651"/>
    </source>
</evidence>
<dbReference type="InterPro" id="IPR052192">
    <property type="entry name" value="Insect_Ionotropic_Sensory_Rcpt"/>
</dbReference>
<evidence type="ECO:0000313" key="9">
    <source>
        <dbReference type="EMBL" id="KAJ9581625.1"/>
    </source>
</evidence>
<dbReference type="PANTHER" id="PTHR42643:SF24">
    <property type="entry name" value="IONOTROPIC RECEPTOR 60A"/>
    <property type="match status" value="1"/>
</dbReference>
<gene>
    <name evidence="9" type="ORF">L9F63_023208</name>
</gene>
<keyword evidence="10" id="KW-1185">Reference proteome</keyword>
<dbReference type="Gene3D" id="1.10.287.70">
    <property type="match status" value="1"/>
</dbReference>
<reference evidence="9" key="1">
    <citation type="journal article" date="2023" name="IScience">
        <title>Live-bearing cockroach genome reveals convergent evolutionary mechanisms linked to viviparity in insects and beyond.</title>
        <authorList>
            <person name="Fouks B."/>
            <person name="Harrison M.C."/>
            <person name="Mikhailova A.A."/>
            <person name="Marchal E."/>
            <person name="English S."/>
            <person name="Carruthers M."/>
            <person name="Jennings E.C."/>
            <person name="Chiamaka E.L."/>
            <person name="Frigard R.A."/>
            <person name="Pippel M."/>
            <person name="Attardo G.M."/>
            <person name="Benoit J.B."/>
            <person name="Bornberg-Bauer E."/>
            <person name="Tobe S.S."/>
        </authorList>
    </citation>
    <scope>NUCLEOTIDE SEQUENCE</scope>
    <source>
        <strain evidence="9">Stay&amp;Tobe</strain>
    </source>
</reference>
<dbReference type="AlphaFoldDB" id="A0AAD7ZJR7"/>
<evidence type="ECO:0000256" key="8">
    <source>
        <dbReference type="SAM" id="Phobius"/>
    </source>
</evidence>